<dbReference type="EnsemblPlants" id="Solyc01g067160.3.1">
    <property type="protein sequence ID" value="Solyc01g067160.3.1"/>
    <property type="gene ID" value="Solyc01g067160.3"/>
</dbReference>
<reference evidence="1" key="2">
    <citation type="submission" date="2019-01" db="UniProtKB">
        <authorList>
            <consortium name="EnsemblPlants"/>
        </authorList>
    </citation>
    <scope>IDENTIFICATION</scope>
    <source>
        <strain evidence="1">cv. Heinz 1706</strain>
    </source>
</reference>
<dbReference type="Proteomes" id="UP000004994">
    <property type="component" value="Chromosome 1"/>
</dbReference>
<evidence type="ECO:0000313" key="2">
    <source>
        <dbReference type="Proteomes" id="UP000004994"/>
    </source>
</evidence>
<organism evidence="1">
    <name type="scientific">Solanum lycopersicum</name>
    <name type="common">Tomato</name>
    <name type="synonym">Lycopersicon esculentum</name>
    <dbReference type="NCBI Taxonomy" id="4081"/>
    <lineage>
        <taxon>Eukaryota</taxon>
        <taxon>Viridiplantae</taxon>
        <taxon>Streptophyta</taxon>
        <taxon>Embryophyta</taxon>
        <taxon>Tracheophyta</taxon>
        <taxon>Spermatophyta</taxon>
        <taxon>Magnoliopsida</taxon>
        <taxon>eudicotyledons</taxon>
        <taxon>Gunneridae</taxon>
        <taxon>Pentapetalae</taxon>
        <taxon>asterids</taxon>
        <taxon>lamiids</taxon>
        <taxon>Solanales</taxon>
        <taxon>Solanaceae</taxon>
        <taxon>Solanoideae</taxon>
        <taxon>Solaneae</taxon>
        <taxon>Solanum</taxon>
        <taxon>Solanum subgen. Lycopersicon</taxon>
    </lineage>
</organism>
<evidence type="ECO:0000313" key="1">
    <source>
        <dbReference type="EnsemblPlants" id="Solyc01g067160.3.1"/>
    </source>
</evidence>
<name>A0A3Q7EGD5_SOLLC</name>
<dbReference type="InParanoid" id="A0A3Q7EGD5"/>
<keyword evidence="2" id="KW-1185">Reference proteome</keyword>
<dbReference type="Gramene" id="Solyc01g067160.3.1">
    <property type="protein sequence ID" value="Solyc01g067160.3.1"/>
    <property type="gene ID" value="Solyc01g067160.3"/>
</dbReference>
<sequence length="98" mass="11829">MQPTCCSDKSQESRLHYWCRKRDDRRWPEFYALVEIRSRVQLGVEAARRNLLLKLKLYLGNSGEEFVSRIMQVPKYYQDTEGGIIREEGSRYYLQRTY</sequence>
<reference evidence="1" key="1">
    <citation type="journal article" date="2012" name="Nature">
        <title>The tomato genome sequence provides insights into fleshy fruit evolution.</title>
        <authorList>
            <consortium name="Tomato Genome Consortium"/>
        </authorList>
    </citation>
    <scope>NUCLEOTIDE SEQUENCE [LARGE SCALE GENOMIC DNA]</scope>
    <source>
        <strain evidence="1">cv. Heinz 1706</strain>
    </source>
</reference>
<accession>A0A3Q7EGD5</accession>
<protein>
    <submittedName>
        <fullName evidence="1">Uncharacterized protein</fullName>
    </submittedName>
</protein>
<dbReference type="AlphaFoldDB" id="A0A3Q7EGD5"/>
<proteinExistence type="predicted"/>